<gene>
    <name evidence="3" type="ORF">GcC1_205006</name>
</gene>
<dbReference type="SMART" id="SM00651">
    <property type="entry name" value="Sm"/>
    <property type="match status" value="1"/>
</dbReference>
<evidence type="ECO:0000313" key="4">
    <source>
        <dbReference type="Proteomes" id="UP000285405"/>
    </source>
</evidence>
<comment type="caution">
    <text evidence="3">The sequence shown here is derived from an EMBL/GenBank/DDBJ whole genome shotgun (WGS) entry which is preliminary data.</text>
</comment>
<evidence type="ECO:0000256" key="1">
    <source>
        <dbReference type="SAM" id="MobiDB-lite"/>
    </source>
</evidence>
<dbReference type="PANTHER" id="PTHR10701:SF5">
    <property type="entry name" value="N-ALPHA-ACETYLTRANSFERASE 38, NATC AUXILIARY SUBUNIT"/>
    <property type="match status" value="1"/>
</dbReference>
<dbReference type="Pfam" id="PF01423">
    <property type="entry name" value="LSM"/>
    <property type="match status" value="1"/>
</dbReference>
<feature type="region of interest" description="Disordered" evidence="1">
    <location>
        <begin position="104"/>
        <end position="153"/>
    </location>
</feature>
<dbReference type="InterPro" id="IPR050914">
    <property type="entry name" value="snRNP_SmB/NAA38-like"/>
</dbReference>
<dbReference type="AlphaFoldDB" id="A0A420HCP2"/>
<sequence length="153" mass="17144">MMKKDQAIQYLTEMLGKSLRITTTDTRMFLGQLKCLDADCNLILDKTHEYRLSSTQATISDEIEQESNHSPNLSSRYVGLVVIPGRYITRIELEEFVSQLSTSRRAEAGIPAKQKGQSVSKGHSSKEICDPLDSGCQEASEERKETNVLMADE</sequence>
<evidence type="ECO:0000259" key="2">
    <source>
        <dbReference type="SMART" id="SM00651"/>
    </source>
</evidence>
<organism evidence="3 4">
    <name type="scientific">Golovinomyces cichoracearum</name>
    <dbReference type="NCBI Taxonomy" id="62708"/>
    <lineage>
        <taxon>Eukaryota</taxon>
        <taxon>Fungi</taxon>
        <taxon>Dikarya</taxon>
        <taxon>Ascomycota</taxon>
        <taxon>Pezizomycotina</taxon>
        <taxon>Leotiomycetes</taxon>
        <taxon>Erysiphales</taxon>
        <taxon>Erysiphaceae</taxon>
        <taxon>Golovinomyces</taxon>
    </lineage>
</organism>
<dbReference type="InterPro" id="IPR010920">
    <property type="entry name" value="LSM_dom_sf"/>
</dbReference>
<dbReference type="CDD" id="cd06168">
    <property type="entry name" value="LSMD1"/>
    <property type="match status" value="1"/>
</dbReference>
<dbReference type="Gene3D" id="2.30.30.100">
    <property type="match status" value="1"/>
</dbReference>
<protein>
    <recommendedName>
        <fullName evidence="2">Sm domain-containing protein</fullName>
    </recommendedName>
</protein>
<dbReference type="InterPro" id="IPR001163">
    <property type="entry name" value="Sm_dom_euk/arc"/>
</dbReference>
<dbReference type="GO" id="GO:0031417">
    <property type="term" value="C:NatC complex"/>
    <property type="evidence" value="ECO:0007669"/>
    <property type="project" value="InterPro"/>
</dbReference>
<reference evidence="3 4" key="1">
    <citation type="journal article" date="2018" name="BMC Genomics">
        <title>Comparative genome analyses reveal sequence features reflecting distinct modes of host-adaptation between dicot and monocot powdery mildew.</title>
        <authorList>
            <person name="Wu Y."/>
            <person name="Ma X."/>
            <person name="Pan Z."/>
            <person name="Kale S.D."/>
            <person name="Song Y."/>
            <person name="King H."/>
            <person name="Zhang Q."/>
            <person name="Presley C."/>
            <person name="Deng X."/>
            <person name="Wei C.I."/>
            <person name="Xiao S."/>
        </authorList>
    </citation>
    <scope>NUCLEOTIDE SEQUENCE [LARGE SCALE GENOMIC DNA]</scope>
    <source>
        <strain evidence="3">UCSC1</strain>
    </source>
</reference>
<dbReference type="Proteomes" id="UP000285405">
    <property type="component" value="Unassembled WGS sequence"/>
</dbReference>
<name>A0A420HCP2_9PEZI</name>
<proteinExistence type="predicted"/>
<feature type="domain" description="Sm" evidence="2">
    <location>
        <begin position="9"/>
        <end position="93"/>
    </location>
</feature>
<dbReference type="SUPFAM" id="SSF50182">
    <property type="entry name" value="Sm-like ribonucleoproteins"/>
    <property type="match status" value="1"/>
</dbReference>
<dbReference type="EMBL" id="MCBR01020583">
    <property type="protein sequence ID" value="RKF55199.1"/>
    <property type="molecule type" value="Genomic_DNA"/>
</dbReference>
<evidence type="ECO:0000313" key="3">
    <source>
        <dbReference type="EMBL" id="RKF55199.1"/>
    </source>
</evidence>
<dbReference type="PANTHER" id="PTHR10701">
    <property type="entry name" value="SMALL NUCLEAR RIBONUCLEOPROTEIN-ASSOCIATED PROTEIN B AND N"/>
    <property type="match status" value="1"/>
</dbReference>
<dbReference type="InterPro" id="IPR034110">
    <property type="entry name" value="LSMD1_Sm"/>
</dbReference>
<dbReference type="OrthoDB" id="368909at2759"/>
<accession>A0A420HCP2</accession>